<name>W7Q834_9ALTE</name>
<dbReference type="InterPro" id="IPR001876">
    <property type="entry name" value="Znf_RanBP2"/>
</dbReference>
<dbReference type="Proteomes" id="UP000019276">
    <property type="component" value="Unassembled WGS sequence"/>
</dbReference>
<dbReference type="Pfam" id="PF24463">
    <property type="entry name" value="DUF7577"/>
    <property type="match status" value="1"/>
</dbReference>
<keyword evidence="3" id="KW-0862">Zinc</keyword>
<dbReference type="GO" id="GO:0008270">
    <property type="term" value="F:zinc ion binding"/>
    <property type="evidence" value="ECO:0007669"/>
    <property type="project" value="UniProtKB-KW"/>
</dbReference>
<dbReference type="Pfam" id="PF09413">
    <property type="entry name" value="DUF2007"/>
    <property type="match status" value="1"/>
</dbReference>
<dbReference type="InterPro" id="IPR018551">
    <property type="entry name" value="DUF2007"/>
</dbReference>
<organism evidence="5 6">
    <name type="scientific">Catenovulum agarivorans DS-2</name>
    <dbReference type="NCBI Taxonomy" id="1328313"/>
    <lineage>
        <taxon>Bacteria</taxon>
        <taxon>Pseudomonadati</taxon>
        <taxon>Pseudomonadota</taxon>
        <taxon>Gammaproteobacteria</taxon>
        <taxon>Alteromonadales</taxon>
        <taxon>Alteromonadaceae</taxon>
        <taxon>Catenovulum</taxon>
    </lineage>
</organism>
<evidence type="ECO:0000313" key="6">
    <source>
        <dbReference type="Proteomes" id="UP000019276"/>
    </source>
</evidence>
<gene>
    <name evidence="5" type="ORF">DS2_19008</name>
</gene>
<dbReference type="AlphaFoldDB" id="W7Q834"/>
<dbReference type="InterPro" id="IPR055999">
    <property type="entry name" value="DUF7577"/>
</dbReference>
<dbReference type="eggNOG" id="ENOG5032Y5P">
    <property type="taxonomic scope" value="Bacteria"/>
</dbReference>
<feature type="non-terminal residue" evidence="5">
    <location>
        <position position="1"/>
    </location>
</feature>
<keyword evidence="1" id="KW-0479">Metal-binding</keyword>
<evidence type="ECO:0000259" key="4">
    <source>
        <dbReference type="PROSITE" id="PS50199"/>
    </source>
</evidence>
<evidence type="ECO:0000256" key="3">
    <source>
        <dbReference type="ARBA" id="ARBA00022833"/>
    </source>
</evidence>
<evidence type="ECO:0000256" key="2">
    <source>
        <dbReference type="ARBA" id="ARBA00022771"/>
    </source>
</evidence>
<keyword evidence="2" id="KW-0863">Zinc-finger</keyword>
<accession>W7Q834</accession>
<dbReference type="RefSeq" id="WP_326979561.1">
    <property type="nucleotide sequence ID" value="NZ_ARZY01000068.1"/>
</dbReference>
<dbReference type="PROSITE" id="PS01358">
    <property type="entry name" value="ZF_RANBP2_1"/>
    <property type="match status" value="1"/>
</dbReference>
<dbReference type="PROSITE" id="PS50199">
    <property type="entry name" value="ZF_RANBP2_2"/>
    <property type="match status" value="1"/>
</dbReference>
<comment type="caution">
    <text evidence="5">The sequence shown here is derived from an EMBL/GenBank/DDBJ whole genome shotgun (WGS) entry which is preliminary data.</text>
</comment>
<reference evidence="5 6" key="1">
    <citation type="journal article" date="2014" name="Genome Announc.">
        <title>Draft Genome Sequence of the Agar-Degrading Bacterium Catenovulum sp. Strain DS-2, Isolated from Intestines of Haliotis diversicolor.</title>
        <authorList>
            <person name="Shan D."/>
            <person name="Li X."/>
            <person name="Gu Z."/>
            <person name="Wei G."/>
            <person name="Gao Z."/>
            <person name="Shao Z."/>
        </authorList>
    </citation>
    <scope>NUCLEOTIDE SEQUENCE [LARGE SCALE GENOMIC DNA]</scope>
    <source>
        <strain evidence="5 6">DS-2</strain>
    </source>
</reference>
<protein>
    <recommendedName>
        <fullName evidence="4">RanBP2-type domain-containing protein</fullName>
    </recommendedName>
</protein>
<feature type="domain" description="RanBP2-type" evidence="4">
    <location>
        <begin position="85"/>
        <end position="112"/>
    </location>
</feature>
<evidence type="ECO:0000313" key="5">
    <source>
        <dbReference type="EMBL" id="EWH08121.1"/>
    </source>
</evidence>
<keyword evidence="6" id="KW-1185">Reference proteome</keyword>
<proteinExistence type="predicted"/>
<dbReference type="Gene3D" id="3.30.70.790">
    <property type="entry name" value="UreE, C-terminal domain"/>
    <property type="match status" value="1"/>
</dbReference>
<dbReference type="PATRIC" id="fig|1328313.3.peg.3877"/>
<dbReference type="STRING" id="1328313.DS2_19008"/>
<evidence type="ECO:0000256" key="1">
    <source>
        <dbReference type="ARBA" id="ARBA00022723"/>
    </source>
</evidence>
<sequence length="112" mass="12500">NLSTKDQQALIMKKVYTSENSFLVHNVKNLIEAQGIHVVLKNEFAQGAMGEISPFDCWPELWVNEADFAEAELVITEASLTANSQEADWVCANCGEENSATFEICWSCQKAR</sequence>
<dbReference type="EMBL" id="ARZY01000068">
    <property type="protein sequence ID" value="EWH08121.1"/>
    <property type="molecule type" value="Genomic_DNA"/>
</dbReference>